<accession>A0A226EUV4</accession>
<dbReference type="AlphaFoldDB" id="A0A226EUV4"/>
<keyword evidence="1" id="KW-0812">Transmembrane</keyword>
<feature type="transmembrane region" description="Helical" evidence="1">
    <location>
        <begin position="347"/>
        <end position="366"/>
    </location>
</feature>
<feature type="chain" id="PRO_5012149601" evidence="2">
    <location>
        <begin position="22"/>
        <end position="374"/>
    </location>
</feature>
<evidence type="ECO:0000256" key="1">
    <source>
        <dbReference type="SAM" id="Phobius"/>
    </source>
</evidence>
<keyword evidence="1" id="KW-0472">Membrane</keyword>
<dbReference type="SUPFAM" id="SSF50965">
    <property type="entry name" value="Galactose oxidase, central domain"/>
    <property type="match status" value="1"/>
</dbReference>
<sequence>MEHYFLSFFIIFIISTSLVKSQFVAVESKVKLPKAKHGSCAVYDGNDSIYILGGYSIDTPQSSEIYKYTISSDTIAQIGELPLPVFEMSGSIDTSGNMYTHGGMIEIMHENGTLDYHSLTEIFRFDPVANTTSKVADLPAPNLEMVSIPGDMPNTAYILAGYHDREAIVLFNMTDLTASRIANLQKAYWFMTAVSSGDGFAFIFGNEDDNIAPTYPVAKVNLNTRQASYGPPTFPRLLGMPAAVWDGKFAYIIGGYGNISAGYNTDTIIQFDPSTLENKVITVANFPTNGNPELFFAWTSAVYVPKLHRIYIFGGINRGLDGCVVADCTTWRDGIWYIDLPQTSRAAMLPSIGYILLSCTILAVMISTKIQVQY</sequence>
<evidence type="ECO:0000313" key="3">
    <source>
        <dbReference type="EMBL" id="OXA61405.1"/>
    </source>
</evidence>
<dbReference type="InterPro" id="IPR015915">
    <property type="entry name" value="Kelch-typ_b-propeller"/>
</dbReference>
<dbReference type="EMBL" id="LNIX01000001">
    <property type="protein sequence ID" value="OXA61405.1"/>
    <property type="molecule type" value="Genomic_DNA"/>
</dbReference>
<evidence type="ECO:0000313" key="4">
    <source>
        <dbReference type="Proteomes" id="UP000198287"/>
    </source>
</evidence>
<name>A0A226EUV4_FOLCA</name>
<feature type="signal peptide" evidence="2">
    <location>
        <begin position="1"/>
        <end position="21"/>
    </location>
</feature>
<dbReference type="Proteomes" id="UP000198287">
    <property type="component" value="Unassembled WGS sequence"/>
</dbReference>
<evidence type="ECO:0000256" key="2">
    <source>
        <dbReference type="SAM" id="SignalP"/>
    </source>
</evidence>
<comment type="caution">
    <text evidence="3">The sequence shown here is derived from an EMBL/GenBank/DDBJ whole genome shotgun (WGS) entry which is preliminary data.</text>
</comment>
<proteinExistence type="predicted"/>
<keyword evidence="1" id="KW-1133">Transmembrane helix</keyword>
<keyword evidence="4" id="KW-1185">Reference proteome</keyword>
<dbReference type="InterPro" id="IPR011043">
    <property type="entry name" value="Gal_Oxase/kelch_b-propeller"/>
</dbReference>
<keyword evidence="2" id="KW-0732">Signal</keyword>
<protein>
    <submittedName>
        <fullName evidence="3">Kelch domain-containing protein 10</fullName>
    </submittedName>
</protein>
<gene>
    <name evidence="3" type="ORF">Fcan01_01222</name>
</gene>
<reference evidence="3 4" key="1">
    <citation type="submission" date="2015-12" db="EMBL/GenBank/DDBJ databases">
        <title>The genome of Folsomia candida.</title>
        <authorList>
            <person name="Faddeeva A."/>
            <person name="Derks M.F."/>
            <person name="Anvar Y."/>
            <person name="Smit S."/>
            <person name="Van Straalen N."/>
            <person name="Roelofs D."/>
        </authorList>
    </citation>
    <scope>NUCLEOTIDE SEQUENCE [LARGE SCALE GENOMIC DNA]</scope>
    <source>
        <strain evidence="3 4">VU population</strain>
        <tissue evidence="3">Whole body</tissue>
    </source>
</reference>
<dbReference type="SUPFAM" id="SSF117281">
    <property type="entry name" value="Kelch motif"/>
    <property type="match status" value="1"/>
</dbReference>
<organism evidence="3 4">
    <name type="scientific">Folsomia candida</name>
    <name type="common">Springtail</name>
    <dbReference type="NCBI Taxonomy" id="158441"/>
    <lineage>
        <taxon>Eukaryota</taxon>
        <taxon>Metazoa</taxon>
        <taxon>Ecdysozoa</taxon>
        <taxon>Arthropoda</taxon>
        <taxon>Hexapoda</taxon>
        <taxon>Collembola</taxon>
        <taxon>Entomobryomorpha</taxon>
        <taxon>Isotomoidea</taxon>
        <taxon>Isotomidae</taxon>
        <taxon>Proisotominae</taxon>
        <taxon>Folsomia</taxon>
    </lineage>
</organism>
<dbReference type="Gene3D" id="2.120.10.80">
    <property type="entry name" value="Kelch-type beta propeller"/>
    <property type="match status" value="2"/>
</dbReference>
<dbReference type="OrthoDB" id="432528at2759"/>